<evidence type="ECO:0000313" key="2">
    <source>
        <dbReference type="EMBL" id="MBB6082175.1"/>
    </source>
</evidence>
<dbReference type="InterPro" id="IPR047811">
    <property type="entry name" value="CytC_ox_assmbl_put"/>
</dbReference>
<protein>
    <submittedName>
        <fullName evidence="2">Uncharacterized protein</fullName>
    </submittedName>
</protein>
<evidence type="ECO:0000313" key="3">
    <source>
        <dbReference type="Proteomes" id="UP000541136"/>
    </source>
</evidence>
<comment type="caution">
    <text evidence="2">The sequence shown here is derived from an EMBL/GenBank/DDBJ whole genome shotgun (WGS) entry which is preliminary data.</text>
</comment>
<dbReference type="AlphaFoldDB" id="A0A7W9WMY6"/>
<keyword evidence="1" id="KW-0812">Transmembrane</keyword>
<dbReference type="EMBL" id="JACHIB010000001">
    <property type="protein sequence ID" value="MBB6082175.1"/>
    <property type="molecule type" value="Genomic_DNA"/>
</dbReference>
<sequence>MTPEQRRRNRRTGWILALFAVAILVWTFVRANLYGIVS</sequence>
<accession>A0A7W9WMY6</accession>
<dbReference type="Proteomes" id="UP000541136">
    <property type="component" value="Unassembled WGS sequence"/>
</dbReference>
<dbReference type="NCBIfam" id="NF038351">
    <property type="entry name" value="cyt_ox_assem_30"/>
    <property type="match status" value="1"/>
</dbReference>
<keyword evidence="1" id="KW-1133">Transmembrane helix</keyword>
<gene>
    <name evidence="2" type="ORF">HNR28_000193</name>
</gene>
<reference evidence="2 3" key="1">
    <citation type="submission" date="2020-08" db="EMBL/GenBank/DDBJ databases">
        <title>Genomic Encyclopedia of Type Strains, Phase IV (KMG-IV): sequencing the most valuable type-strain genomes for metagenomic binning, comparative biology and taxonomic classification.</title>
        <authorList>
            <person name="Goeker M."/>
        </authorList>
    </citation>
    <scope>NUCLEOTIDE SEQUENCE [LARGE SCALE GENOMIC DNA]</scope>
    <source>
        <strain evidence="2 3">DSM 12141</strain>
    </source>
</reference>
<keyword evidence="1" id="KW-0472">Membrane</keyword>
<feature type="transmembrane region" description="Helical" evidence="1">
    <location>
        <begin position="12"/>
        <end position="29"/>
    </location>
</feature>
<organism evidence="2 3">
    <name type="scientific">Castellaniella defragrans</name>
    <name type="common">Alcaligenes defragrans</name>
    <dbReference type="NCBI Taxonomy" id="75697"/>
    <lineage>
        <taxon>Bacteria</taxon>
        <taxon>Pseudomonadati</taxon>
        <taxon>Pseudomonadota</taxon>
        <taxon>Betaproteobacteria</taxon>
        <taxon>Burkholderiales</taxon>
        <taxon>Alcaligenaceae</taxon>
        <taxon>Castellaniella</taxon>
    </lineage>
</organism>
<proteinExistence type="predicted"/>
<dbReference type="RefSeq" id="WP_043679589.1">
    <property type="nucleotide sequence ID" value="NZ_JACHIB010000001.1"/>
</dbReference>
<name>A0A7W9WMY6_CASDE</name>
<evidence type="ECO:0000256" key="1">
    <source>
        <dbReference type="SAM" id="Phobius"/>
    </source>
</evidence>